<dbReference type="eggNOG" id="COG0732">
    <property type="taxonomic scope" value="Bacteria"/>
</dbReference>
<dbReference type="AlphaFoldDB" id="Q167L9"/>
<organism evidence="6 7">
    <name type="scientific">Roseobacter denitrificans (strain ATCC 33942 / OCh 114)</name>
    <name type="common">Erythrobacter sp. (strain OCh 114)</name>
    <name type="synonym">Roseobacter denitrificans</name>
    <dbReference type="NCBI Taxonomy" id="375451"/>
    <lineage>
        <taxon>Bacteria</taxon>
        <taxon>Pseudomonadati</taxon>
        <taxon>Pseudomonadota</taxon>
        <taxon>Alphaproteobacteria</taxon>
        <taxon>Rhodobacterales</taxon>
        <taxon>Roseobacteraceae</taxon>
        <taxon>Roseobacter</taxon>
    </lineage>
</organism>
<dbReference type="OrthoDB" id="512700at2"/>
<dbReference type="HOGENOM" id="CLU_021095_10_3_5"/>
<dbReference type="REBASE" id="13212">
    <property type="entry name" value="S.RdeORF2233P"/>
</dbReference>
<sequence>MKAGWEVKPLGEVAKLHYGKALAESERSPNGTVPVYGANGVLGWSDHTLTEGPSLIVGRKGSAGEVNRVDGPFWPSDVTYYTEHDPNRLDFDYFHYGLMTLNLPSLAKGVKPGINRNDVYELGLPIPPLEEQKRIVAILDAAFERLDRAKENAEANLQNARELFDRTLERVFAELVAVHATIKLEEVTSKITKGSSPKWQGFSYVDSPGVLFVTSENVGKNELLLEKTKYVEEGFNQKDRKSILAPGDVLSNIVGASIGRTAVFDLDAVANINQAVCLMRCLPERLSPKFLSFLLNSPYFKARLHEGESNMARANLSLAFFREFLVPLPELEAQERIVQEIEELATHSAECETNYRTKLTDIADLRQSLLQKAFAGELT</sequence>
<dbReference type="InterPro" id="IPR051212">
    <property type="entry name" value="Type-I_RE_S_subunit"/>
</dbReference>
<dbReference type="PANTHER" id="PTHR43140">
    <property type="entry name" value="TYPE-1 RESTRICTION ENZYME ECOKI SPECIFICITY PROTEIN"/>
    <property type="match status" value="1"/>
</dbReference>
<evidence type="ECO:0000256" key="2">
    <source>
        <dbReference type="ARBA" id="ARBA00022747"/>
    </source>
</evidence>
<dbReference type="KEGG" id="rde:RD1_2234"/>
<feature type="domain" description="Type I restriction modification DNA specificity" evidence="5">
    <location>
        <begin position="4"/>
        <end position="151"/>
    </location>
</feature>
<keyword evidence="2" id="KW-0680">Restriction system</keyword>
<dbReference type="SUPFAM" id="SSF116734">
    <property type="entry name" value="DNA methylase specificity domain"/>
    <property type="match status" value="2"/>
</dbReference>
<evidence type="ECO:0000256" key="1">
    <source>
        <dbReference type="ARBA" id="ARBA00010923"/>
    </source>
</evidence>
<dbReference type="RefSeq" id="WP_011568441.1">
    <property type="nucleotide sequence ID" value="NC_008209.1"/>
</dbReference>
<keyword evidence="7" id="KW-1185">Reference proteome</keyword>
<dbReference type="InterPro" id="IPR000055">
    <property type="entry name" value="Restrct_endonuc_typeI_TRD"/>
</dbReference>
<feature type="domain" description="Type I restriction modification DNA specificity" evidence="5">
    <location>
        <begin position="183"/>
        <end position="346"/>
    </location>
</feature>
<dbReference type="InterPro" id="IPR044946">
    <property type="entry name" value="Restrct_endonuc_typeI_TRD_sf"/>
</dbReference>
<dbReference type="GO" id="GO:0003677">
    <property type="term" value="F:DNA binding"/>
    <property type="evidence" value="ECO:0007669"/>
    <property type="project" value="UniProtKB-KW"/>
</dbReference>
<dbReference type="GO" id="GO:0009307">
    <property type="term" value="P:DNA restriction-modification system"/>
    <property type="evidence" value="ECO:0007669"/>
    <property type="project" value="UniProtKB-KW"/>
</dbReference>
<dbReference type="Proteomes" id="UP000007029">
    <property type="component" value="Chromosome"/>
</dbReference>
<evidence type="ECO:0000259" key="5">
    <source>
        <dbReference type="Pfam" id="PF01420"/>
    </source>
</evidence>
<keyword evidence="3" id="KW-0238">DNA-binding</keyword>
<evidence type="ECO:0000313" key="7">
    <source>
        <dbReference type="Proteomes" id="UP000007029"/>
    </source>
</evidence>
<comment type="similarity">
    <text evidence="1">Belongs to the type-I restriction system S methylase family.</text>
</comment>
<dbReference type="Gene3D" id="3.90.220.20">
    <property type="entry name" value="DNA methylase specificity domains"/>
    <property type="match status" value="2"/>
</dbReference>
<evidence type="ECO:0000256" key="3">
    <source>
        <dbReference type="ARBA" id="ARBA00023125"/>
    </source>
</evidence>
<evidence type="ECO:0000256" key="4">
    <source>
        <dbReference type="SAM" id="Coils"/>
    </source>
</evidence>
<proteinExistence type="inferred from homology"/>
<dbReference type="CDD" id="cd17267">
    <property type="entry name" value="RMtype1_S_EcoAO83I-TRD1-CR1_like"/>
    <property type="match status" value="1"/>
</dbReference>
<dbReference type="CDD" id="cd17246">
    <property type="entry name" value="RMtype1_S_SonII-TRD2-CR2_like"/>
    <property type="match status" value="1"/>
</dbReference>
<name>Q167L9_ROSDO</name>
<dbReference type="PANTHER" id="PTHR43140:SF1">
    <property type="entry name" value="TYPE I RESTRICTION ENZYME ECOKI SPECIFICITY SUBUNIT"/>
    <property type="match status" value="1"/>
</dbReference>
<protein>
    <submittedName>
        <fullName evidence="6">Type I restriction enzyme specificity subunit, putative</fullName>
    </submittedName>
</protein>
<feature type="coiled-coil region" evidence="4">
    <location>
        <begin position="136"/>
        <end position="170"/>
    </location>
</feature>
<gene>
    <name evidence="6" type="ordered locus">RD1_2234</name>
</gene>
<dbReference type="EMBL" id="CP000362">
    <property type="protein sequence ID" value="ABG31824.1"/>
    <property type="molecule type" value="Genomic_DNA"/>
</dbReference>
<accession>Q167L9</accession>
<evidence type="ECO:0000313" key="6">
    <source>
        <dbReference type="EMBL" id="ABG31824.1"/>
    </source>
</evidence>
<reference evidence="6 7" key="1">
    <citation type="journal article" date="2007" name="J. Bacteriol.">
        <title>The complete genome sequence of Roseobacter denitrificans reveals a mixotrophic rather than photosynthetic metabolism.</title>
        <authorList>
            <person name="Swingley W.D."/>
            <person name="Sadekar S."/>
            <person name="Mastrian S.D."/>
            <person name="Matthies H.J."/>
            <person name="Hao J."/>
            <person name="Ramos H."/>
            <person name="Acharya C.R."/>
            <person name="Conrad A.L."/>
            <person name="Taylor H.L."/>
            <person name="Dejesa L.C."/>
            <person name="Shah M.K."/>
            <person name="O'huallachain M.E."/>
            <person name="Lince M.T."/>
            <person name="Blankenship R.E."/>
            <person name="Beatty J.T."/>
            <person name="Touchman J.W."/>
        </authorList>
    </citation>
    <scope>NUCLEOTIDE SEQUENCE [LARGE SCALE GENOMIC DNA]</scope>
    <source>
        <strain evidence="7">ATCC 33942 / OCh 114</strain>
    </source>
</reference>
<dbReference type="STRING" id="375451.RD1_2234"/>
<keyword evidence="4" id="KW-0175">Coiled coil</keyword>
<dbReference type="Pfam" id="PF01420">
    <property type="entry name" value="Methylase_S"/>
    <property type="match status" value="2"/>
</dbReference>